<evidence type="ECO:0000313" key="1">
    <source>
        <dbReference type="EMBL" id="CCA72091.1"/>
    </source>
</evidence>
<dbReference type="Proteomes" id="UP000007148">
    <property type="component" value="Unassembled WGS sequence"/>
</dbReference>
<dbReference type="HOGENOM" id="CLU_1714011_0_0_1"/>
<comment type="caution">
    <text evidence="1">The sequence shown here is derived from an EMBL/GenBank/DDBJ whole genome shotgun (WGS) entry which is preliminary data.</text>
</comment>
<name>G4TL96_SERID</name>
<sequence length="153" mass="17504">MSSGYLQRFARYLECLAADYEAAVVLWCHLIEEETHPRYESIGLRAYHQAAVSPPPTWMPPEGPFLQTRTVELTESFKQRSRAVWAEFPDPKPRTITKAEPWLRVLGEAGIERDGELALLYIVRVTEFFENDNPRGAIPRLPPIIQSAIAKRP</sequence>
<dbReference type="AlphaFoldDB" id="G4TL96"/>
<accession>G4TL96</accession>
<evidence type="ECO:0000313" key="2">
    <source>
        <dbReference type="Proteomes" id="UP000007148"/>
    </source>
</evidence>
<gene>
    <name evidence="1" type="ORF">PIIN_06027</name>
</gene>
<keyword evidence="2" id="KW-1185">Reference proteome</keyword>
<dbReference type="InParanoid" id="G4TL96"/>
<organism evidence="1 2">
    <name type="scientific">Serendipita indica (strain DSM 11827)</name>
    <name type="common">Root endophyte fungus</name>
    <name type="synonym">Piriformospora indica</name>
    <dbReference type="NCBI Taxonomy" id="1109443"/>
    <lineage>
        <taxon>Eukaryota</taxon>
        <taxon>Fungi</taxon>
        <taxon>Dikarya</taxon>
        <taxon>Basidiomycota</taxon>
        <taxon>Agaricomycotina</taxon>
        <taxon>Agaricomycetes</taxon>
        <taxon>Sebacinales</taxon>
        <taxon>Serendipitaceae</taxon>
        <taxon>Serendipita</taxon>
    </lineage>
</organism>
<proteinExistence type="predicted"/>
<protein>
    <submittedName>
        <fullName evidence="1">Uncharacterized protein</fullName>
    </submittedName>
</protein>
<reference evidence="1 2" key="1">
    <citation type="journal article" date="2011" name="PLoS Pathog.">
        <title>Endophytic Life Strategies Decoded by Genome and Transcriptome Analyses of the Mutualistic Root Symbiont Piriformospora indica.</title>
        <authorList>
            <person name="Zuccaro A."/>
            <person name="Lahrmann U."/>
            <person name="Guldener U."/>
            <person name="Langen G."/>
            <person name="Pfiffi S."/>
            <person name="Biedenkopf D."/>
            <person name="Wong P."/>
            <person name="Samans B."/>
            <person name="Grimm C."/>
            <person name="Basiewicz M."/>
            <person name="Murat C."/>
            <person name="Martin F."/>
            <person name="Kogel K.H."/>
        </authorList>
    </citation>
    <scope>NUCLEOTIDE SEQUENCE [LARGE SCALE GENOMIC DNA]</scope>
    <source>
        <strain evidence="1 2">DSM 11827</strain>
    </source>
</reference>
<dbReference type="EMBL" id="CAFZ01000147">
    <property type="protein sequence ID" value="CCA72091.1"/>
    <property type="molecule type" value="Genomic_DNA"/>
</dbReference>